<accession>B9SXU3</accession>
<protein>
    <submittedName>
        <fullName evidence="1">Uncharacterized protein</fullName>
    </submittedName>
</protein>
<evidence type="ECO:0000313" key="2">
    <source>
        <dbReference type="Proteomes" id="UP000008311"/>
    </source>
</evidence>
<evidence type="ECO:0000313" key="1">
    <source>
        <dbReference type="EMBL" id="EEF31580.1"/>
    </source>
</evidence>
<gene>
    <name evidence="1" type="ORF">RCOM_0877430</name>
</gene>
<proteinExistence type="predicted"/>
<organism evidence="1 2">
    <name type="scientific">Ricinus communis</name>
    <name type="common">Castor bean</name>
    <dbReference type="NCBI Taxonomy" id="3988"/>
    <lineage>
        <taxon>Eukaryota</taxon>
        <taxon>Viridiplantae</taxon>
        <taxon>Streptophyta</taxon>
        <taxon>Embryophyta</taxon>
        <taxon>Tracheophyta</taxon>
        <taxon>Spermatophyta</taxon>
        <taxon>Magnoliopsida</taxon>
        <taxon>eudicotyledons</taxon>
        <taxon>Gunneridae</taxon>
        <taxon>Pentapetalae</taxon>
        <taxon>rosids</taxon>
        <taxon>fabids</taxon>
        <taxon>Malpighiales</taxon>
        <taxon>Euphorbiaceae</taxon>
        <taxon>Acalyphoideae</taxon>
        <taxon>Acalypheae</taxon>
        <taxon>Ricinus</taxon>
    </lineage>
</organism>
<dbReference type="Proteomes" id="UP000008311">
    <property type="component" value="Unassembled WGS sequence"/>
</dbReference>
<dbReference type="InParanoid" id="B9SXU3"/>
<keyword evidence="2" id="KW-1185">Reference proteome</keyword>
<name>B9SXU3_RICCO</name>
<dbReference type="EMBL" id="EQ974233">
    <property type="protein sequence ID" value="EEF31580.1"/>
    <property type="molecule type" value="Genomic_DNA"/>
</dbReference>
<reference evidence="2" key="1">
    <citation type="journal article" date="2010" name="Nat. Biotechnol.">
        <title>Draft genome sequence of the oilseed species Ricinus communis.</title>
        <authorList>
            <person name="Chan A.P."/>
            <person name="Crabtree J."/>
            <person name="Zhao Q."/>
            <person name="Lorenzi H."/>
            <person name="Orvis J."/>
            <person name="Puiu D."/>
            <person name="Melake-Berhan A."/>
            <person name="Jones K.M."/>
            <person name="Redman J."/>
            <person name="Chen G."/>
            <person name="Cahoon E.B."/>
            <person name="Gedil M."/>
            <person name="Stanke M."/>
            <person name="Haas B.J."/>
            <person name="Wortman J.R."/>
            <person name="Fraser-Liggett C.M."/>
            <person name="Ravel J."/>
            <person name="Rabinowicz P.D."/>
        </authorList>
    </citation>
    <scope>NUCLEOTIDE SEQUENCE [LARGE SCALE GENOMIC DNA]</scope>
    <source>
        <strain evidence="2">cv. Hale</strain>
    </source>
</reference>
<dbReference type="AlphaFoldDB" id="B9SXU3"/>
<sequence>MELDDHDTSLDTSTVQITHAPPKADLMVAKHTLRQLLSLDILTLTLALRSAFTVALALLQSAYAGIHYWVVEDHKAEHDVLTHEISTIDSQIVALIVGAKSLDMAYEQWPGG</sequence>